<dbReference type="RefSeq" id="XP_022290562.1">
    <property type="nucleotide sequence ID" value="XM_022434854.1"/>
</dbReference>
<keyword evidence="2" id="KW-1133">Transmembrane helix</keyword>
<accession>A0A8B8AGD8</accession>
<dbReference type="KEGG" id="cvn:111102203"/>
<dbReference type="GeneID" id="111102203"/>
<evidence type="ECO:0000313" key="4">
    <source>
        <dbReference type="RefSeq" id="XP_022290562.1"/>
    </source>
</evidence>
<evidence type="ECO:0000256" key="2">
    <source>
        <dbReference type="SAM" id="Phobius"/>
    </source>
</evidence>
<keyword evidence="2" id="KW-0472">Membrane</keyword>
<keyword evidence="3" id="KW-1185">Reference proteome</keyword>
<evidence type="ECO:0000313" key="3">
    <source>
        <dbReference type="Proteomes" id="UP000694844"/>
    </source>
</evidence>
<name>A0A8B8AGD8_CRAVI</name>
<feature type="region of interest" description="Disordered" evidence="1">
    <location>
        <begin position="167"/>
        <end position="197"/>
    </location>
</feature>
<organism evidence="3 4">
    <name type="scientific">Crassostrea virginica</name>
    <name type="common">Eastern oyster</name>
    <dbReference type="NCBI Taxonomy" id="6565"/>
    <lineage>
        <taxon>Eukaryota</taxon>
        <taxon>Metazoa</taxon>
        <taxon>Spiralia</taxon>
        <taxon>Lophotrochozoa</taxon>
        <taxon>Mollusca</taxon>
        <taxon>Bivalvia</taxon>
        <taxon>Autobranchia</taxon>
        <taxon>Pteriomorphia</taxon>
        <taxon>Ostreida</taxon>
        <taxon>Ostreoidea</taxon>
        <taxon>Ostreidae</taxon>
        <taxon>Crassostrea</taxon>
    </lineage>
</organism>
<keyword evidence="2" id="KW-0812">Transmembrane</keyword>
<dbReference type="Proteomes" id="UP000694844">
    <property type="component" value="Chromosome 6"/>
</dbReference>
<feature type="compositionally biased region" description="Basic and acidic residues" evidence="1">
    <location>
        <begin position="233"/>
        <end position="243"/>
    </location>
</feature>
<dbReference type="AlphaFoldDB" id="A0A8B8AGD8"/>
<gene>
    <name evidence="4" type="primary">LOC111102203</name>
</gene>
<feature type="transmembrane region" description="Helical" evidence="2">
    <location>
        <begin position="202"/>
        <end position="224"/>
    </location>
</feature>
<feature type="compositionally biased region" description="Polar residues" evidence="1">
    <location>
        <begin position="167"/>
        <end position="182"/>
    </location>
</feature>
<proteinExistence type="predicted"/>
<protein>
    <submittedName>
        <fullName evidence="4">Uncharacterized protein LOC111102203</fullName>
    </submittedName>
</protein>
<reference evidence="4" key="1">
    <citation type="submission" date="2025-08" db="UniProtKB">
        <authorList>
            <consortium name="RefSeq"/>
        </authorList>
    </citation>
    <scope>IDENTIFICATION</scope>
    <source>
        <tissue evidence="4">Whole sample</tissue>
    </source>
</reference>
<evidence type="ECO:0000256" key="1">
    <source>
        <dbReference type="SAM" id="MobiDB-lite"/>
    </source>
</evidence>
<feature type="region of interest" description="Disordered" evidence="1">
    <location>
        <begin position="233"/>
        <end position="263"/>
    </location>
</feature>
<sequence>MLADQRSESPKNRTTTARHPPCFFLIIHVFGNLTYKKITKAESPSCALSNQTVKPVDNCPRTVEEWRKAAAKKNCSAYAQLCNGTDQFVYHCVINPYINETLEVCAYSQKIVHGYCAEYSKVGTRIQGNDNAPCQNCPKGGYRSNETFRYPECYDLVKKSADKISPTTSIRPNITDVSNTESCNEKETEDSDSHPMQTDSGIVIASILAAVMVVVIVLVLIFLWKKRRHETSESKEYFRESSNSKENVYRGVKLTQVPQDEGP</sequence>